<feature type="non-terminal residue" evidence="1">
    <location>
        <position position="1"/>
    </location>
</feature>
<dbReference type="GO" id="GO:0008967">
    <property type="term" value="F:phosphoglycolate phosphatase activity"/>
    <property type="evidence" value="ECO:0007669"/>
    <property type="project" value="TreeGrafter"/>
</dbReference>
<organism evidence="1">
    <name type="scientific">marine sediment metagenome</name>
    <dbReference type="NCBI Taxonomy" id="412755"/>
    <lineage>
        <taxon>unclassified sequences</taxon>
        <taxon>metagenomes</taxon>
        <taxon>ecological metagenomes</taxon>
    </lineage>
</organism>
<protein>
    <recommendedName>
        <fullName evidence="2">HAD family hydrolase</fullName>
    </recommendedName>
</protein>
<dbReference type="Pfam" id="PF13242">
    <property type="entry name" value="Hydrolase_like"/>
    <property type="match status" value="1"/>
</dbReference>
<evidence type="ECO:0008006" key="2">
    <source>
        <dbReference type="Google" id="ProtNLM"/>
    </source>
</evidence>
<gene>
    <name evidence="1" type="ORF">S01H4_32836</name>
</gene>
<dbReference type="Gene3D" id="3.40.50.1000">
    <property type="entry name" value="HAD superfamily/HAD-like"/>
    <property type="match status" value="1"/>
</dbReference>
<dbReference type="GO" id="GO:0005829">
    <property type="term" value="C:cytosol"/>
    <property type="evidence" value="ECO:0007669"/>
    <property type="project" value="TreeGrafter"/>
</dbReference>
<dbReference type="PANTHER" id="PTHR43434:SF1">
    <property type="entry name" value="PHOSPHOGLYCOLATE PHOSPHATASE"/>
    <property type="match status" value="1"/>
</dbReference>
<proteinExistence type="predicted"/>
<reference evidence="1" key="1">
    <citation type="journal article" date="2014" name="Front. Microbiol.">
        <title>High frequency of phylogenetically diverse reductive dehalogenase-homologous genes in deep subseafloor sedimentary metagenomes.</title>
        <authorList>
            <person name="Kawai M."/>
            <person name="Futagami T."/>
            <person name="Toyoda A."/>
            <person name="Takaki Y."/>
            <person name="Nishi S."/>
            <person name="Hori S."/>
            <person name="Arai W."/>
            <person name="Tsubouchi T."/>
            <person name="Morono Y."/>
            <person name="Uchiyama I."/>
            <person name="Ito T."/>
            <person name="Fujiyama A."/>
            <person name="Inagaki F."/>
            <person name="Takami H."/>
        </authorList>
    </citation>
    <scope>NUCLEOTIDE SEQUENCE</scope>
    <source>
        <strain evidence="1">Expedition CK06-06</strain>
    </source>
</reference>
<dbReference type="EMBL" id="BART01017215">
    <property type="protein sequence ID" value="GAG75644.1"/>
    <property type="molecule type" value="Genomic_DNA"/>
</dbReference>
<comment type="caution">
    <text evidence="1">The sequence shown here is derived from an EMBL/GenBank/DDBJ whole genome shotgun (WGS) entry which is preliminary data.</text>
</comment>
<dbReference type="InterPro" id="IPR023214">
    <property type="entry name" value="HAD_sf"/>
</dbReference>
<dbReference type="AlphaFoldDB" id="X1A1L0"/>
<accession>X1A1L0</accession>
<dbReference type="GO" id="GO:0006281">
    <property type="term" value="P:DNA repair"/>
    <property type="evidence" value="ECO:0007669"/>
    <property type="project" value="TreeGrafter"/>
</dbReference>
<sequence length="82" mass="9091">FESYKSCNLKEFIMIGDMPSDIQAGRDAGVWTIGVASGVSKKEILAEFEPDLLIDSLDDLKRLIENKNLTNSNSKNSIKIKS</sequence>
<dbReference type="InterPro" id="IPR036412">
    <property type="entry name" value="HAD-like_sf"/>
</dbReference>
<name>X1A1L0_9ZZZZ</name>
<dbReference type="InterPro" id="IPR050155">
    <property type="entry name" value="HAD-like_hydrolase_sf"/>
</dbReference>
<evidence type="ECO:0000313" key="1">
    <source>
        <dbReference type="EMBL" id="GAG75644.1"/>
    </source>
</evidence>
<dbReference type="PANTHER" id="PTHR43434">
    <property type="entry name" value="PHOSPHOGLYCOLATE PHOSPHATASE"/>
    <property type="match status" value="1"/>
</dbReference>
<dbReference type="SUPFAM" id="SSF56784">
    <property type="entry name" value="HAD-like"/>
    <property type="match status" value="1"/>
</dbReference>